<keyword evidence="9" id="KW-0460">Magnesium</keyword>
<dbReference type="Pfam" id="PF24626">
    <property type="entry name" value="SH3_Tf2-1"/>
    <property type="match status" value="1"/>
</dbReference>
<dbReference type="Pfam" id="PF17917">
    <property type="entry name" value="RT_RNaseH"/>
    <property type="match status" value="1"/>
</dbReference>
<keyword evidence="5" id="KW-0479">Metal-binding</keyword>
<keyword evidence="8" id="KW-0378">Hydrolase</keyword>
<dbReference type="AlphaFoldDB" id="A0A5B6X0S7"/>
<protein>
    <submittedName>
        <fullName evidence="18">DNA/RNA polymerases superfamily protein</fullName>
    </submittedName>
</protein>
<feature type="domain" description="Tf2-1-like SH3-like" evidence="17">
    <location>
        <begin position="681"/>
        <end position="715"/>
    </location>
</feature>
<dbReference type="GO" id="GO:0003677">
    <property type="term" value="F:DNA binding"/>
    <property type="evidence" value="ECO:0007669"/>
    <property type="project" value="UniProtKB-KW"/>
</dbReference>
<evidence type="ECO:0000259" key="15">
    <source>
        <dbReference type="Pfam" id="PF17917"/>
    </source>
</evidence>
<feature type="domain" description="Integrase zinc-binding" evidence="16">
    <location>
        <begin position="542"/>
        <end position="592"/>
    </location>
</feature>
<evidence type="ECO:0000256" key="2">
    <source>
        <dbReference type="ARBA" id="ARBA00022679"/>
    </source>
</evidence>
<keyword evidence="10" id="KW-0229">DNA integration</keyword>
<evidence type="ECO:0000256" key="8">
    <source>
        <dbReference type="ARBA" id="ARBA00022801"/>
    </source>
</evidence>
<evidence type="ECO:0000313" key="18">
    <source>
        <dbReference type="EMBL" id="KAA3486914.1"/>
    </source>
</evidence>
<sequence>MGACHACGSIEHRVSDCPRRALVVLDQPIVFVDVSTSARDRGCDKVRSFILRVITRKLGISVETSSLSVAVKSPLGDIVVVDQVYRCCPLMVQRHVFLVDLFEFPFWGFMSFLAWIGCPSIERRREVELFSNVIYLLCAEKLVRKGCKTYLAYILNVDSKEIRLDEIRAVCDFPDVFSIELPSLPLDREVEFGIELYPNTALVSSTPYRMSPKELKELKLQLTLRLCIDYRRLNKLTIKNKYPLPRINDLFDNFLGALVLSKIDLRPDQLKVKDSDLMKTLFKTWYAHYEYLVVPFGLTNAPVEFMDMLSKSKFWLREVVFIGHVLSGECIWVNPNKVEPILDWKPPRSIFKVMSFLGLVGCYRRFVERFLSITTPLTKLLQKNIAFESIVERQKHFEKLKSEGRIVAYASSQLRLREYNYPTHDLELVAVVFVLKIWCHYLYGERCVIYIDHKSLKYLLTQKELNLRQRHWIKLLKDYDCVIEYHSGKANIVANALSRKCLVDLRAMFERLSISEHGGLLVELQVRSVLSQQIRRLCVSEDKDLRHLILTEVHSSPYVMHLSGNKIYQDLRVLYRCPRLKKNVANFVVRCLIPEDMLRSCVIDFGGSWDRHLSLAKVAYSNSFQKSIQMAPFEALYGQRCRTPLCWSDMKLKVASDWQKSYVDLRHRDIESLVRDMVFLKVATRIRLIVYRLLLSPKLDQIHDVFHVSMLRKYRSDPSHIVSIEEIDISYVAQPQNRGSRLGIERCDETSVSIPV</sequence>
<dbReference type="Proteomes" id="UP000325315">
    <property type="component" value="Unassembled WGS sequence"/>
</dbReference>
<dbReference type="GO" id="GO:0004519">
    <property type="term" value="F:endonuclease activity"/>
    <property type="evidence" value="ECO:0007669"/>
    <property type="project" value="UniProtKB-KW"/>
</dbReference>
<gene>
    <name evidence="18" type="ORF">EPI10_030782</name>
</gene>
<dbReference type="InterPro" id="IPR041373">
    <property type="entry name" value="RT_RNaseH"/>
</dbReference>
<dbReference type="Pfam" id="PF17921">
    <property type="entry name" value="Integrase_H2C2"/>
    <property type="match status" value="1"/>
</dbReference>
<dbReference type="InterPro" id="IPR041588">
    <property type="entry name" value="Integrase_H2C2"/>
</dbReference>
<keyword evidence="6" id="KW-0064">Aspartyl protease</keyword>
<dbReference type="OrthoDB" id="1733657at2759"/>
<keyword evidence="7" id="KW-0255">Endonuclease</keyword>
<evidence type="ECO:0000256" key="12">
    <source>
        <dbReference type="ARBA" id="ARBA00022932"/>
    </source>
</evidence>
<dbReference type="CDD" id="cd09274">
    <property type="entry name" value="RNase_HI_RT_Ty3"/>
    <property type="match status" value="1"/>
</dbReference>
<keyword evidence="1" id="KW-0645">Protease</keyword>
<evidence type="ECO:0000256" key="7">
    <source>
        <dbReference type="ARBA" id="ARBA00022759"/>
    </source>
</evidence>
<dbReference type="GO" id="GO:0015074">
    <property type="term" value="P:DNA integration"/>
    <property type="evidence" value="ECO:0007669"/>
    <property type="project" value="UniProtKB-KW"/>
</dbReference>
<dbReference type="InterPro" id="IPR056924">
    <property type="entry name" value="SH3_Tf2-1"/>
</dbReference>
<dbReference type="GO" id="GO:0046872">
    <property type="term" value="F:metal ion binding"/>
    <property type="evidence" value="ECO:0007669"/>
    <property type="project" value="UniProtKB-KW"/>
</dbReference>
<dbReference type="InterPro" id="IPR050951">
    <property type="entry name" value="Retrovirus_Pol_polyprotein"/>
</dbReference>
<keyword evidence="14" id="KW-0233">DNA recombination</keyword>
<dbReference type="GO" id="GO:0003964">
    <property type="term" value="F:RNA-directed DNA polymerase activity"/>
    <property type="evidence" value="ECO:0007669"/>
    <property type="project" value="UniProtKB-KW"/>
</dbReference>
<dbReference type="EMBL" id="SMMG02000001">
    <property type="protein sequence ID" value="KAA3486914.1"/>
    <property type="molecule type" value="Genomic_DNA"/>
</dbReference>
<evidence type="ECO:0000259" key="16">
    <source>
        <dbReference type="Pfam" id="PF17921"/>
    </source>
</evidence>
<dbReference type="PANTHER" id="PTHR37984">
    <property type="entry name" value="PROTEIN CBG26694"/>
    <property type="match status" value="1"/>
</dbReference>
<organism evidence="18 19">
    <name type="scientific">Gossypium australe</name>
    <dbReference type="NCBI Taxonomy" id="47621"/>
    <lineage>
        <taxon>Eukaryota</taxon>
        <taxon>Viridiplantae</taxon>
        <taxon>Streptophyta</taxon>
        <taxon>Embryophyta</taxon>
        <taxon>Tracheophyta</taxon>
        <taxon>Spermatophyta</taxon>
        <taxon>Magnoliopsida</taxon>
        <taxon>eudicotyledons</taxon>
        <taxon>Gunneridae</taxon>
        <taxon>Pentapetalae</taxon>
        <taxon>rosids</taxon>
        <taxon>malvids</taxon>
        <taxon>Malvales</taxon>
        <taxon>Malvaceae</taxon>
        <taxon>Malvoideae</taxon>
        <taxon>Gossypium</taxon>
    </lineage>
</organism>
<feature type="domain" description="Reverse transcriptase RNase H-like" evidence="15">
    <location>
        <begin position="402"/>
        <end position="479"/>
    </location>
</feature>
<evidence type="ECO:0000256" key="5">
    <source>
        <dbReference type="ARBA" id="ARBA00022723"/>
    </source>
</evidence>
<evidence type="ECO:0000256" key="10">
    <source>
        <dbReference type="ARBA" id="ARBA00022908"/>
    </source>
</evidence>
<keyword evidence="12" id="KW-0239">DNA-directed DNA polymerase</keyword>
<accession>A0A5B6X0S7</accession>
<reference evidence="19" key="1">
    <citation type="journal article" date="2019" name="Plant Biotechnol. J.">
        <title>Genome sequencing of the Australian wild diploid species Gossypium australe highlights disease resistance and delayed gland morphogenesis.</title>
        <authorList>
            <person name="Cai Y."/>
            <person name="Cai X."/>
            <person name="Wang Q."/>
            <person name="Wang P."/>
            <person name="Zhang Y."/>
            <person name="Cai C."/>
            <person name="Xu Y."/>
            <person name="Wang K."/>
            <person name="Zhou Z."/>
            <person name="Wang C."/>
            <person name="Geng S."/>
            <person name="Li B."/>
            <person name="Dong Q."/>
            <person name="Hou Y."/>
            <person name="Wang H."/>
            <person name="Ai P."/>
            <person name="Liu Z."/>
            <person name="Yi F."/>
            <person name="Sun M."/>
            <person name="An G."/>
            <person name="Cheng J."/>
            <person name="Zhang Y."/>
            <person name="Shi Q."/>
            <person name="Xie Y."/>
            <person name="Shi X."/>
            <person name="Chang Y."/>
            <person name="Huang F."/>
            <person name="Chen Y."/>
            <person name="Hong S."/>
            <person name="Mi L."/>
            <person name="Sun Q."/>
            <person name="Zhang L."/>
            <person name="Zhou B."/>
            <person name="Peng R."/>
            <person name="Zhang X."/>
            <person name="Liu F."/>
        </authorList>
    </citation>
    <scope>NUCLEOTIDE SEQUENCE [LARGE SCALE GENOMIC DNA]</scope>
    <source>
        <strain evidence="19">cv. PA1801</strain>
    </source>
</reference>
<dbReference type="Gene3D" id="1.10.340.70">
    <property type="match status" value="1"/>
</dbReference>
<evidence type="ECO:0000256" key="9">
    <source>
        <dbReference type="ARBA" id="ARBA00022842"/>
    </source>
</evidence>
<evidence type="ECO:0000256" key="6">
    <source>
        <dbReference type="ARBA" id="ARBA00022750"/>
    </source>
</evidence>
<dbReference type="GO" id="GO:0003887">
    <property type="term" value="F:DNA-directed DNA polymerase activity"/>
    <property type="evidence" value="ECO:0007669"/>
    <property type="project" value="UniProtKB-KW"/>
</dbReference>
<dbReference type="GO" id="GO:0004190">
    <property type="term" value="F:aspartic-type endopeptidase activity"/>
    <property type="evidence" value="ECO:0007669"/>
    <property type="project" value="UniProtKB-KW"/>
</dbReference>
<keyword evidence="2" id="KW-0808">Transferase</keyword>
<proteinExistence type="predicted"/>
<dbReference type="InterPro" id="IPR043128">
    <property type="entry name" value="Rev_trsase/Diguanyl_cyclase"/>
</dbReference>
<dbReference type="InterPro" id="IPR043502">
    <property type="entry name" value="DNA/RNA_pol_sf"/>
</dbReference>
<keyword evidence="4" id="KW-0540">Nuclease</keyword>
<comment type="caution">
    <text evidence="18">The sequence shown here is derived from an EMBL/GenBank/DDBJ whole genome shotgun (WGS) entry which is preliminary data.</text>
</comment>
<keyword evidence="19" id="KW-1185">Reference proteome</keyword>
<dbReference type="CDD" id="cd01647">
    <property type="entry name" value="RT_LTR"/>
    <property type="match status" value="1"/>
</dbReference>
<evidence type="ECO:0000256" key="4">
    <source>
        <dbReference type="ARBA" id="ARBA00022722"/>
    </source>
</evidence>
<keyword evidence="13" id="KW-0238">DNA-binding</keyword>
<dbReference type="Gene3D" id="3.10.10.10">
    <property type="entry name" value="HIV Type 1 Reverse Transcriptase, subunit A, domain 1"/>
    <property type="match status" value="1"/>
</dbReference>
<dbReference type="GO" id="GO:0006310">
    <property type="term" value="P:DNA recombination"/>
    <property type="evidence" value="ECO:0007669"/>
    <property type="project" value="UniProtKB-KW"/>
</dbReference>
<dbReference type="PANTHER" id="PTHR37984:SF5">
    <property type="entry name" value="PROTEIN NYNRIN-LIKE"/>
    <property type="match status" value="1"/>
</dbReference>
<evidence type="ECO:0000259" key="17">
    <source>
        <dbReference type="Pfam" id="PF24626"/>
    </source>
</evidence>
<name>A0A5B6X0S7_9ROSI</name>
<evidence type="ECO:0000256" key="3">
    <source>
        <dbReference type="ARBA" id="ARBA00022695"/>
    </source>
</evidence>
<keyword evidence="11" id="KW-0695">RNA-directed DNA polymerase</keyword>
<keyword evidence="3" id="KW-0548">Nucleotidyltransferase</keyword>
<evidence type="ECO:0000313" key="19">
    <source>
        <dbReference type="Proteomes" id="UP000325315"/>
    </source>
</evidence>
<evidence type="ECO:0000256" key="11">
    <source>
        <dbReference type="ARBA" id="ARBA00022918"/>
    </source>
</evidence>
<evidence type="ECO:0000256" key="13">
    <source>
        <dbReference type="ARBA" id="ARBA00023125"/>
    </source>
</evidence>
<dbReference type="GO" id="GO:0006508">
    <property type="term" value="P:proteolysis"/>
    <property type="evidence" value="ECO:0007669"/>
    <property type="project" value="UniProtKB-KW"/>
</dbReference>
<evidence type="ECO:0000256" key="1">
    <source>
        <dbReference type="ARBA" id="ARBA00022670"/>
    </source>
</evidence>
<dbReference type="SUPFAM" id="SSF56672">
    <property type="entry name" value="DNA/RNA polymerases"/>
    <property type="match status" value="1"/>
</dbReference>
<dbReference type="Gene3D" id="3.30.70.270">
    <property type="match status" value="2"/>
</dbReference>
<evidence type="ECO:0000256" key="14">
    <source>
        <dbReference type="ARBA" id="ARBA00023172"/>
    </source>
</evidence>